<proteinExistence type="predicted"/>
<evidence type="ECO:0000313" key="1">
    <source>
        <dbReference type="EMBL" id="CAK9269857.1"/>
    </source>
</evidence>
<dbReference type="Proteomes" id="UP001497444">
    <property type="component" value="Chromosome 3"/>
</dbReference>
<accession>A0ABP0WSJ9</accession>
<protein>
    <recommendedName>
        <fullName evidence="3">Antifreeze protein</fullName>
    </recommendedName>
</protein>
<evidence type="ECO:0008006" key="3">
    <source>
        <dbReference type="Google" id="ProtNLM"/>
    </source>
</evidence>
<sequence length="96" mass="9504">MVAAEGPGCLIPNVPCTTAIATQTTIVAVITVAAEGPGCLIPNIPCTTGVDAARAILKNASTEAPAVATKSVTKTGITTVDILTPAFAASSLQQKL</sequence>
<keyword evidence="2" id="KW-1185">Reference proteome</keyword>
<name>A0ABP0WSJ9_9BRYO</name>
<evidence type="ECO:0000313" key="2">
    <source>
        <dbReference type="Proteomes" id="UP001497444"/>
    </source>
</evidence>
<reference evidence="1" key="1">
    <citation type="submission" date="2024-02" db="EMBL/GenBank/DDBJ databases">
        <authorList>
            <consortium name="ELIXIR-Norway"/>
            <consortium name="Elixir Norway"/>
        </authorList>
    </citation>
    <scope>NUCLEOTIDE SEQUENCE</scope>
</reference>
<organism evidence="1 2">
    <name type="scientific">Sphagnum jensenii</name>
    <dbReference type="NCBI Taxonomy" id="128206"/>
    <lineage>
        <taxon>Eukaryota</taxon>
        <taxon>Viridiplantae</taxon>
        <taxon>Streptophyta</taxon>
        <taxon>Embryophyta</taxon>
        <taxon>Bryophyta</taxon>
        <taxon>Sphagnophytina</taxon>
        <taxon>Sphagnopsida</taxon>
        <taxon>Sphagnales</taxon>
        <taxon>Sphagnaceae</taxon>
        <taxon>Sphagnum</taxon>
    </lineage>
</organism>
<dbReference type="EMBL" id="OZ020098">
    <property type="protein sequence ID" value="CAK9269857.1"/>
    <property type="molecule type" value="Genomic_DNA"/>
</dbReference>
<gene>
    <name evidence="1" type="ORF">CSSPJE1EN1_LOCUS15335</name>
</gene>